<dbReference type="Proteomes" id="UP000705994">
    <property type="component" value="Unassembled WGS sequence"/>
</dbReference>
<evidence type="ECO:0008006" key="3">
    <source>
        <dbReference type="Google" id="ProtNLM"/>
    </source>
</evidence>
<accession>A0ABS7V267</accession>
<evidence type="ECO:0000313" key="1">
    <source>
        <dbReference type="EMBL" id="MBZ5999463.1"/>
    </source>
</evidence>
<comment type="caution">
    <text evidence="1">The sequence shown here is derived from an EMBL/GenBank/DDBJ whole genome shotgun (WGS) entry which is preliminary data.</text>
</comment>
<sequence>MFGNLLFNRHFINMMFDELVDLAGYSKANLSKLLNTAYLKVALWIADEFDFIFSVELVEME</sequence>
<dbReference type="EMBL" id="JAHBFX010000001">
    <property type="protein sequence ID" value="MBZ5999463.1"/>
    <property type="molecule type" value="Genomic_DNA"/>
</dbReference>
<dbReference type="RefSeq" id="WP_010017013.1">
    <property type="nucleotide sequence ID" value="NZ_BPKU01000003.1"/>
</dbReference>
<protein>
    <recommendedName>
        <fullName evidence="3">Transcriptional regulator</fullName>
    </recommendedName>
</protein>
<proteinExistence type="predicted"/>
<keyword evidence="2" id="KW-1185">Reference proteome</keyword>
<name>A0ABS7V267_LEUGE</name>
<evidence type="ECO:0000313" key="2">
    <source>
        <dbReference type="Proteomes" id="UP000705994"/>
    </source>
</evidence>
<gene>
    <name evidence="1" type="ORF">KIJ07_03360</name>
</gene>
<organism evidence="1 2">
    <name type="scientific">Leuconostoc gelidum subsp. gelidum</name>
    <dbReference type="NCBI Taxonomy" id="1607839"/>
    <lineage>
        <taxon>Bacteria</taxon>
        <taxon>Bacillati</taxon>
        <taxon>Bacillota</taxon>
        <taxon>Bacilli</taxon>
        <taxon>Lactobacillales</taxon>
        <taxon>Lactobacillaceae</taxon>
        <taxon>Leuconostoc</taxon>
        <taxon>Leuconostoc gelidum group</taxon>
    </lineage>
</organism>
<reference evidence="1 2" key="1">
    <citation type="submission" date="2021-05" db="EMBL/GenBank/DDBJ databases">
        <title>Pangenome of Leuconostoc gelidum warrants species status for Leuconostoc gelidum subsp. gasicomitatum.</title>
        <authorList>
            <person name="Johansson P."/>
            <person name="Sade E."/>
            <person name="Hultman J."/>
            <person name="Auvinen P."/>
            <person name="Bjorkroth J."/>
        </authorList>
    </citation>
    <scope>NUCLEOTIDE SEQUENCE [LARGE SCALE GENOMIC DNA]</scope>
    <source>
        <strain evidence="1 2">AMKR21</strain>
    </source>
</reference>